<evidence type="ECO:0008006" key="3">
    <source>
        <dbReference type="Google" id="ProtNLM"/>
    </source>
</evidence>
<evidence type="ECO:0000313" key="1">
    <source>
        <dbReference type="EMBL" id="GLW56771.1"/>
    </source>
</evidence>
<dbReference type="EMBL" id="BSRX01000030">
    <property type="protein sequence ID" value="GLW56771.1"/>
    <property type="molecule type" value="Genomic_DNA"/>
</dbReference>
<organism evidence="1 2">
    <name type="scientific">Kitasatospora phosalacinea</name>
    <dbReference type="NCBI Taxonomy" id="2065"/>
    <lineage>
        <taxon>Bacteria</taxon>
        <taxon>Bacillati</taxon>
        <taxon>Actinomycetota</taxon>
        <taxon>Actinomycetes</taxon>
        <taxon>Kitasatosporales</taxon>
        <taxon>Streptomycetaceae</taxon>
        <taxon>Kitasatospora</taxon>
    </lineage>
</organism>
<dbReference type="SUPFAM" id="SSF54631">
    <property type="entry name" value="CBS-domain pair"/>
    <property type="match status" value="1"/>
</dbReference>
<reference evidence="1" key="1">
    <citation type="submission" date="2023-02" db="EMBL/GenBank/DDBJ databases">
        <title>Kitasatospora phosalacinea NBRC 14362.</title>
        <authorList>
            <person name="Ichikawa N."/>
            <person name="Sato H."/>
            <person name="Tonouchi N."/>
        </authorList>
    </citation>
    <scope>NUCLEOTIDE SEQUENCE</scope>
    <source>
        <strain evidence="1">NBRC 14362</strain>
    </source>
</reference>
<gene>
    <name evidence="1" type="ORF">Kpho01_47820</name>
</gene>
<name>A0A9W6UNS6_9ACTN</name>
<protein>
    <recommendedName>
        <fullName evidence="3">CBS domain-containing protein</fullName>
    </recommendedName>
</protein>
<accession>A0A9W6UNS6</accession>
<proteinExistence type="predicted"/>
<sequence length="184" mass="20029">MISGRSLRGAVPWKSIARTRHADPDAPFSGAIAPAYDVAYDRSLVDILRALAEHDFVVVRDQTRRIAGIVTASDVAAEYGAVAGPFFLIGELDQRLRSVITRNFDLADIRHHCDPDGRRGIRSFDDLSIGDHQRLLQSNELWDRLGRPLNRKTCGVSPEVGAVAVSGRAVGQTDGRTASGQARV</sequence>
<dbReference type="InterPro" id="IPR046342">
    <property type="entry name" value="CBS_dom_sf"/>
</dbReference>
<dbReference type="RefSeq" id="WP_051776674.1">
    <property type="nucleotide sequence ID" value="NZ_BSRX01000030.1"/>
</dbReference>
<dbReference type="AlphaFoldDB" id="A0A9W6UNS6"/>
<evidence type="ECO:0000313" key="2">
    <source>
        <dbReference type="Proteomes" id="UP001165143"/>
    </source>
</evidence>
<dbReference type="Proteomes" id="UP001165143">
    <property type="component" value="Unassembled WGS sequence"/>
</dbReference>
<comment type="caution">
    <text evidence="1">The sequence shown here is derived from an EMBL/GenBank/DDBJ whole genome shotgun (WGS) entry which is preliminary data.</text>
</comment>